<keyword evidence="9" id="KW-1185">Reference proteome</keyword>
<dbReference type="GO" id="GO:0006189">
    <property type="term" value="P:'de novo' IMP biosynthetic process"/>
    <property type="evidence" value="ECO:0007669"/>
    <property type="project" value="UniProtKB-UniRule"/>
</dbReference>
<reference evidence="6 9" key="2">
    <citation type="submission" date="2019-10" db="EMBL/GenBank/DDBJ databases">
        <title>Prolixibacter strains distinguished by the presence of nitrate reductase genes were adept at nitrate-dependent anaerobic corrosion of metallic iron and carbon steel.</title>
        <authorList>
            <person name="Iino T."/>
            <person name="Shono N."/>
            <person name="Ito K."/>
            <person name="Nakamura R."/>
            <person name="Sueoka K."/>
            <person name="Harayama S."/>
            <person name="Ohkuma M."/>
        </authorList>
    </citation>
    <scope>NUCLEOTIDE SEQUENCE [LARGE SCALE GENOMIC DNA]</scope>
    <source>
        <strain evidence="6 9">MIC1-1</strain>
    </source>
</reference>
<evidence type="ECO:0000256" key="1">
    <source>
        <dbReference type="ARBA" id="ARBA00005054"/>
    </source>
</evidence>
<comment type="caution">
    <text evidence="4">Lacks conserved residue(s) required for the propagation of feature annotation.</text>
</comment>
<evidence type="ECO:0000313" key="9">
    <source>
        <dbReference type="Proteomes" id="UP000396862"/>
    </source>
</evidence>
<dbReference type="GO" id="GO:0005829">
    <property type="term" value="C:cytosol"/>
    <property type="evidence" value="ECO:0007669"/>
    <property type="project" value="TreeGrafter"/>
</dbReference>
<organism evidence="7 8">
    <name type="scientific">Prolixibacter denitrificans</name>
    <dbReference type="NCBI Taxonomy" id="1541063"/>
    <lineage>
        <taxon>Bacteria</taxon>
        <taxon>Pseudomonadati</taxon>
        <taxon>Bacteroidota</taxon>
        <taxon>Bacteroidia</taxon>
        <taxon>Marinilabiliales</taxon>
        <taxon>Prolixibacteraceae</taxon>
        <taxon>Prolixibacter</taxon>
    </lineage>
</organism>
<dbReference type="UniPathway" id="UPA00074">
    <property type="reaction ID" value="UER00126"/>
</dbReference>
<name>A0A2P8CIH8_9BACT</name>
<dbReference type="RefSeq" id="WP_106541306.1">
    <property type="nucleotide sequence ID" value="NZ_BLAU01000001.1"/>
</dbReference>
<dbReference type="Proteomes" id="UP000396862">
    <property type="component" value="Unassembled WGS sequence"/>
</dbReference>
<comment type="catalytic activity">
    <reaction evidence="4">
        <text>N(1)-(5-phospho-beta-D-ribosyl)glycinamide + (6R)-10-formyltetrahydrofolate = N(2)-formyl-N(1)-(5-phospho-beta-D-ribosyl)glycinamide + (6S)-5,6,7,8-tetrahydrofolate + H(+)</text>
        <dbReference type="Rhea" id="RHEA:15053"/>
        <dbReference type="ChEBI" id="CHEBI:15378"/>
        <dbReference type="ChEBI" id="CHEBI:57453"/>
        <dbReference type="ChEBI" id="CHEBI:143788"/>
        <dbReference type="ChEBI" id="CHEBI:147286"/>
        <dbReference type="ChEBI" id="CHEBI:195366"/>
        <dbReference type="EC" id="2.1.2.2"/>
    </reaction>
</comment>
<evidence type="ECO:0000313" key="6">
    <source>
        <dbReference type="EMBL" id="GET20898.1"/>
    </source>
</evidence>
<evidence type="ECO:0000313" key="7">
    <source>
        <dbReference type="EMBL" id="PSK84732.1"/>
    </source>
</evidence>
<dbReference type="InterPro" id="IPR002376">
    <property type="entry name" value="Formyl_transf_N"/>
</dbReference>
<dbReference type="InterPro" id="IPR004607">
    <property type="entry name" value="GART"/>
</dbReference>
<gene>
    <name evidence="4 6" type="primary">purN</name>
    <name evidence="7" type="ORF">CLV93_102523</name>
    <name evidence="6" type="ORF">JCM18694_11440</name>
</gene>
<dbReference type="OrthoDB" id="9806170at2"/>
<evidence type="ECO:0000256" key="3">
    <source>
        <dbReference type="ARBA" id="ARBA00022755"/>
    </source>
</evidence>
<dbReference type="EC" id="2.1.2.2" evidence="4"/>
<keyword evidence="3 4" id="KW-0658">Purine biosynthesis</keyword>
<evidence type="ECO:0000256" key="4">
    <source>
        <dbReference type="HAMAP-Rule" id="MF_01930"/>
    </source>
</evidence>
<comment type="caution">
    <text evidence="7">The sequence shown here is derived from an EMBL/GenBank/DDBJ whole genome shotgun (WGS) entry which is preliminary data.</text>
</comment>
<dbReference type="PANTHER" id="PTHR43369:SF2">
    <property type="entry name" value="PHOSPHORIBOSYLGLYCINAMIDE FORMYLTRANSFERASE"/>
    <property type="match status" value="1"/>
</dbReference>
<feature type="site" description="Raises pKa of active site His" evidence="4">
    <location>
        <position position="143"/>
    </location>
</feature>
<dbReference type="AlphaFoldDB" id="A0A2P8CIH8"/>
<feature type="binding site" evidence="4">
    <location>
        <begin position="12"/>
        <end position="14"/>
    </location>
    <ligand>
        <name>N(1)-(5-phospho-beta-D-ribosyl)glycinamide</name>
        <dbReference type="ChEBI" id="CHEBI:143788"/>
    </ligand>
</feature>
<dbReference type="EMBL" id="BLAU01000001">
    <property type="protein sequence ID" value="GET20898.1"/>
    <property type="molecule type" value="Genomic_DNA"/>
</dbReference>
<dbReference type="InterPro" id="IPR036477">
    <property type="entry name" value="Formyl_transf_N_sf"/>
</dbReference>
<feature type="binding site" evidence="4">
    <location>
        <position position="100"/>
    </location>
    <ligand>
        <name>(6R)-10-formyltetrahydrofolate</name>
        <dbReference type="ChEBI" id="CHEBI:195366"/>
    </ligand>
</feature>
<feature type="active site" description="Proton donor" evidence="4">
    <location>
        <position position="102"/>
    </location>
</feature>
<dbReference type="GO" id="GO:0004644">
    <property type="term" value="F:phosphoribosylglycinamide formyltransferase activity"/>
    <property type="evidence" value="ECO:0007669"/>
    <property type="project" value="UniProtKB-UniRule"/>
</dbReference>
<dbReference type="EMBL" id="PYGC01000002">
    <property type="protein sequence ID" value="PSK84732.1"/>
    <property type="molecule type" value="Genomic_DNA"/>
</dbReference>
<dbReference type="Gene3D" id="3.40.50.170">
    <property type="entry name" value="Formyl transferase, N-terminal domain"/>
    <property type="match status" value="1"/>
</dbReference>
<proteinExistence type="inferred from homology"/>
<accession>A0A2P8CIH8</accession>
<dbReference type="PANTHER" id="PTHR43369">
    <property type="entry name" value="PHOSPHORIBOSYLGLYCINAMIDE FORMYLTRANSFERASE"/>
    <property type="match status" value="1"/>
</dbReference>
<dbReference type="Proteomes" id="UP000240621">
    <property type="component" value="Unassembled WGS sequence"/>
</dbReference>
<comment type="similarity">
    <text evidence="4">Belongs to the GART family.</text>
</comment>
<evidence type="ECO:0000259" key="5">
    <source>
        <dbReference type="Pfam" id="PF00551"/>
    </source>
</evidence>
<sequence>MKNIAILASGSGTNAQNIIQYFQDHPTIRVDSVWSNRSDAYVLERAAKYGIEYGSFNRKEFYDSEDFLNRLKSRNIDLVVLAGFLWLVPTNLIQAFPTINIHPALLPTYGGKGMYGMKVHEAVVANQEKESGITIHMVDEVYDHGTVLRQEKCPVLPDDTPESLAKRIHQLEYQYFPEVIENFLMK</sequence>
<protein>
    <recommendedName>
        <fullName evidence="4">Phosphoribosylglycinamide formyltransferase</fullName>
        <ecNumber evidence="4">2.1.2.2</ecNumber>
    </recommendedName>
    <alternativeName>
        <fullName evidence="4">5'-phosphoribosylglycinamide transformylase</fullName>
    </alternativeName>
    <alternativeName>
        <fullName evidence="4">GAR transformylase</fullName>
        <shortName evidence="4">GART</shortName>
    </alternativeName>
</protein>
<dbReference type="CDD" id="cd08645">
    <property type="entry name" value="FMT_core_GART"/>
    <property type="match status" value="1"/>
</dbReference>
<evidence type="ECO:0000313" key="8">
    <source>
        <dbReference type="Proteomes" id="UP000240621"/>
    </source>
</evidence>
<evidence type="ECO:0000256" key="2">
    <source>
        <dbReference type="ARBA" id="ARBA00022679"/>
    </source>
</evidence>
<keyword evidence="2 4" id="KW-0808">Transferase</keyword>
<dbReference type="HAMAP" id="MF_01930">
    <property type="entry name" value="PurN"/>
    <property type="match status" value="1"/>
</dbReference>
<comment type="pathway">
    <text evidence="1 4">Purine metabolism; IMP biosynthesis via de novo pathway; N(2)-formyl-N(1)-(5-phospho-D-ribosyl)glycinamide from N(1)-(5-phospho-D-ribosyl)glycinamide (10-formyl THF route): step 1/1.</text>
</comment>
<dbReference type="SUPFAM" id="SSF53328">
    <property type="entry name" value="Formyltransferase"/>
    <property type="match status" value="1"/>
</dbReference>
<feature type="domain" description="Formyl transferase N-terminal" evidence="5">
    <location>
        <begin position="2"/>
        <end position="180"/>
    </location>
</feature>
<reference evidence="7 8" key="1">
    <citation type="submission" date="2018-03" db="EMBL/GenBank/DDBJ databases">
        <title>Genomic Encyclopedia of Archaeal and Bacterial Type Strains, Phase II (KMG-II): from individual species to whole genera.</title>
        <authorList>
            <person name="Goeker M."/>
        </authorList>
    </citation>
    <scope>NUCLEOTIDE SEQUENCE [LARGE SCALE GENOMIC DNA]</scope>
    <source>
        <strain evidence="7 8">DSM 27267</strain>
    </source>
</reference>
<dbReference type="Pfam" id="PF00551">
    <property type="entry name" value="Formyl_trans_N"/>
    <property type="match status" value="1"/>
</dbReference>
<comment type="function">
    <text evidence="4">Catalyzes the transfer of a formyl group from 10-formyltetrahydrofolate to 5-phospho-ribosyl-glycinamide (GAR), producing 5-phospho-ribosyl-N-formylglycinamide (FGAR) and tetrahydrofolate.</text>
</comment>